<dbReference type="InterPro" id="IPR029151">
    <property type="entry name" value="Sensor-like_sf"/>
</dbReference>
<name>A0A4V2SUJ1_9PSEU</name>
<dbReference type="InterPro" id="IPR039506">
    <property type="entry name" value="SPOB_a"/>
</dbReference>
<feature type="domain" description="Histidine kinase" evidence="14">
    <location>
        <begin position="419"/>
        <end position="525"/>
    </location>
</feature>
<protein>
    <recommendedName>
        <fullName evidence="3">histidine kinase</fullName>
        <ecNumber evidence="3">2.7.13.3</ecNumber>
    </recommendedName>
</protein>
<dbReference type="EC" id="2.7.13.3" evidence="3"/>
<dbReference type="SMART" id="SM00387">
    <property type="entry name" value="HATPase_c"/>
    <property type="match status" value="1"/>
</dbReference>
<evidence type="ECO:0000256" key="10">
    <source>
        <dbReference type="ARBA" id="ARBA00022840"/>
    </source>
</evidence>
<keyword evidence="5" id="KW-0597">Phosphoprotein</keyword>
<dbReference type="GO" id="GO:0005524">
    <property type="term" value="F:ATP binding"/>
    <property type="evidence" value="ECO:0007669"/>
    <property type="project" value="UniProtKB-KW"/>
</dbReference>
<accession>A0A4V2SUJ1</accession>
<reference evidence="15 16" key="1">
    <citation type="submission" date="2019-03" db="EMBL/GenBank/DDBJ databases">
        <title>Genomic Encyclopedia of Type Strains, Phase IV (KMG-IV): sequencing the most valuable type-strain genomes for metagenomic binning, comparative biology and taxonomic classification.</title>
        <authorList>
            <person name="Goeker M."/>
        </authorList>
    </citation>
    <scope>NUCLEOTIDE SEQUENCE [LARGE SCALE GENOMIC DNA]</scope>
    <source>
        <strain evidence="15 16">DSM 45765</strain>
    </source>
</reference>
<comment type="caution">
    <text evidence="15">The sequence shown here is derived from an EMBL/GenBank/DDBJ whole genome shotgun (WGS) entry which is preliminary data.</text>
</comment>
<dbReference type="Gene3D" id="3.30.450.20">
    <property type="entry name" value="PAS domain"/>
    <property type="match status" value="2"/>
</dbReference>
<dbReference type="RefSeq" id="WP_132877073.1">
    <property type="nucleotide sequence ID" value="NZ_SLXQ01000003.1"/>
</dbReference>
<dbReference type="InterPro" id="IPR000014">
    <property type="entry name" value="PAS"/>
</dbReference>
<dbReference type="Pfam" id="PF14689">
    <property type="entry name" value="SPOB_a"/>
    <property type="match status" value="1"/>
</dbReference>
<keyword evidence="8" id="KW-0547">Nucleotide-binding</keyword>
<evidence type="ECO:0000259" key="14">
    <source>
        <dbReference type="PROSITE" id="PS50109"/>
    </source>
</evidence>
<dbReference type="Pfam" id="PF02518">
    <property type="entry name" value="HATPase_c"/>
    <property type="match status" value="1"/>
</dbReference>
<evidence type="ECO:0000313" key="16">
    <source>
        <dbReference type="Proteomes" id="UP000294911"/>
    </source>
</evidence>
<dbReference type="PANTHER" id="PTHR43065:SF10">
    <property type="entry name" value="PEROXIDE STRESS-ACTIVATED HISTIDINE KINASE MAK3"/>
    <property type="match status" value="1"/>
</dbReference>
<evidence type="ECO:0000256" key="1">
    <source>
        <dbReference type="ARBA" id="ARBA00000085"/>
    </source>
</evidence>
<keyword evidence="10" id="KW-0067">ATP-binding</keyword>
<dbReference type="PANTHER" id="PTHR43065">
    <property type="entry name" value="SENSOR HISTIDINE KINASE"/>
    <property type="match status" value="1"/>
</dbReference>
<dbReference type="InterPro" id="IPR016120">
    <property type="entry name" value="Sig_transdc_His_kin_SpoOB"/>
</dbReference>
<comment type="subcellular location">
    <subcellularLocation>
        <location evidence="2">Cell membrane</location>
        <topology evidence="2">Multi-pass membrane protein</topology>
    </subcellularLocation>
</comment>
<dbReference type="AlphaFoldDB" id="A0A4V2SUJ1"/>
<dbReference type="Pfam" id="PF17203">
    <property type="entry name" value="sCache_3_2"/>
    <property type="match status" value="1"/>
</dbReference>
<organism evidence="15 16">
    <name type="scientific">Tamaricihabitans halophyticus</name>
    <dbReference type="NCBI Taxonomy" id="1262583"/>
    <lineage>
        <taxon>Bacteria</taxon>
        <taxon>Bacillati</taxon>
        <taxon>Actinomycetota</taxon>
        <taxon>Actinomycetes</taxon>
        <taxon>Pseudonocardiales</taxon>
        <taxon>Pseudonocardiaceae</taxon>
        <taxon>Tamaricihabitans</taxon>
    </lineage>
</organism>
<evidence type="ECO:0000256" key="3">
    <source>
        <dbReference type="ARBA" id="ARBA00012438"/>
    </source>
</evidence>
<dbReference type="InterPro" id="IPR003594">
    <property type="entry name" value="HATPase_dom"/>
</dbReference>
<dbReference type="Gene3D" id="1.10.287.130">
    <property type="match status" value="1"/>
</dbReference>
<keyword evidence="9 15" id="KW-0418">Kinase</keyword>
<keyword evidence="11" id="KW-1133">Transmembrane helix</keyword>
<evidence type="ECO:0000256" key="8">
    <source>
        <dbReference type="ARBA" id="ARBA00022741"/>
    </source>
</evidence>
<dbReference type="InterPro" id="IPR033463">
    <property type="entry name" value="sCache_3"/>
</dbReference>
<dbReference type="SUPFAM" id="SSF55874">
    <property type="entry name" value="ATPase domain of HSP90 chaperone/DNA topoisomerase II/histidine kinase"/>
    <property type="match status" value="1"/>
</dbReference>
<evidence type="ECO:0000256" key="4">
    <source>
        <dbReference type="ARBA" id="ARBA00022475"/>
    </source>
</evidence>
<dbReference type="GO" id="GO:0005886">
    <property type="term" value="C:plasma membrane"/>
    <property type="evidence" value="ECO:0007669"/>
    <property type="project" value="UniProtKB-SubCell"/>
</dbReference>
<evidence type="ECO:0000256" key="13">
    <source>
        <dbReference type="ARBA" id="ARBA00023136"/>
    </source>
</evidence>
<dbReference type="Gene3D" id="3.30.565.10">
    <property type="entry name" value="Histidine kinase-like ATPase, C-terminal domain"/>
    <property type="match status" value="1"/>
</dbReference>
<keyword evidence="7" id="KW-0812">Transmembrane</keyword>
<dbReference type="InterPro" id="IPR005467">
    <property type="entry name" value="His_kinase_dom"/>
</dbReference>
<dbReference type="InterPro" id="IPR004358">
    <property type="entry name" value="Sig_transdc_His_kin-like_C"/>
</dbReference>
<dbReference type="SMART" id="SM00091">
    <property type="entry name" value="PAS"/>
    <property type="match status" value="1"/>
</dbReference>
<proteinExistence type="predicted"/>
<dbReference type="PRINTS" id="PR00344">
    <property type="entry name" value="BCTRLSENSOR"/>
</dbReference>
<evidence type="ECO:0000256" key="12">
    <source>
        <dbReference type="ARBA" id="ARBA00023012"/>
    </source>
</evidence>
<dbReference type="SUPFAM" id="SSF55890">
    <property type="entry name" value="Sporulation response regulatory protein Spo0B"/>
    <property type="match status" value="1"/>
</dbReference>
<sequence length="541" mass="57673">MRKKGSLARQLLGWQLAIVFALLALVALISTMQSAASFRQTEGRKVLSVAEDVAAQPGVRLRLEDPLRHQTLAPFATAARNLSGADYVIITGPNRMILASPDPSEVGDRLGLGDSTVLTGRSWVGDASWSDHETVVAHVPVIADDGDVIGVIAAGKLLPNAVERIANSPAAVLGPLGIATVLGVAGSLLLAQRVKRQTLNMEPAEITRLAEHRAALLHGIKEGVLGLDDQERITFANDQARLLLELPEDVEGKSLDELDLDDRLIDVLGGRALGADQIVFSGGSVLVLNRMPISFPGKHAGAVVTLRDRTELVALQSELDSNRSTTDALRAQAHEFSNRLHTISGLLELGEHTEAQNYVHRVSTTRHEWHTEVGGKVHDPSVAALLIAKSSFAAEHGVGLTLSQHSYLSNVDDQLSIDLNTVLGNLIDNALDALATTTEPGSIEVHIRLEDDVVDVEVSDSGPGIAPEIAEEIFRNGFTTKAAEQSGQRGIGLALTKQICVRRGGSVWVRNAGGAVFSARLPVGHNEEHKEVPGDLGTRGR</sequence>
<keyword evidence="16" id="KW-1185">Reference proteome</keyword>
<evidence type="ECO:0000256" key="6">
    <source>
        <dbReference type="ARBA" id="ARBA00022679"/>
    </source>
</evidence>
<evidence type="ECO:0000256" key="11">
    <source>
        <dbReference type="ARBA" id="ARBA00022989"/>
    </source>
</evidence>
<keyword evidence="13" id="KW-0472">Membrane</keyword>
<evidence type="ECO:0000256" key="2">
    <source>
        <dbReference type="ARBA" id="ARBA00004651"/>
    </source>
</evidence>
<keyword evidence="12" id="KW-0902">Two-component regulatory system</keyword>
<dbReference type="GO" id="GO:0000155">
    <property type="term" value="F:phosphorelay sensor kinase activity"/>
    <property type="evidence" value="ECO:0007669"/>
    <property type="project" value="InterPro"/>
</dbReference>
<dbReference type="InterPro" id="IPR036890">
    <property type="entry name" value="HATPase_C_sf"/>
</dbReference>
<dbReference type="CDD" id="cd18773">
    <property type="entry name" value="PDC1_HK_sensor"/>
    <property type="match status" value="1"/>
</dbReference>
<evidence type="ECO:0000256" key="9">
    <source>
        <dbReference type="ARBA" id="ARBA00022777"/>
    </source>
</evidence>
<evidence type="ECO:0000256" key="5">
    <source>
        <dbReference type="ARBA" id="ARBA00022553"/>
    </source>
</evidence>
<evidence type="ECO:0000256" key="7">
    <source>
        <dbReference type="ARBA" id="ARBA00022692"/>
    </source>
</evidence>
<dbReference type="Proteomes" id="UP000294911">
    <property type="component" value="Unassembled WGS sequence"/>
</dbReference>
<comment type="catalytic activity">
    <reaction evidence="1">
        <text>ATP + protein L-histidine = ADP + protein N-phospho-L-histidine.</text>
        <dbReference type="EC" id="2.7.13.3"/>
    </reaction>
</comment>
<keyword evidence="4" id="KW-1003">Cell membrane</keyword>
<gene>
    <name evidence="15" type="ORF">EV191_103371</name>
</gene>
<dbReference type="EMBL" id="SLXQ01000003">
    <property type="protein sequence ID" value="TCP54326.1"/>
    <property type="molecule type" value="Genomic_DNA"/>
</dbReference>
<evidence type="ECO:0000313" key="15">
    <source>
        <dbReference type="EMBL" id="TCP54326.1"/>
    </source>
</evidence>
<dbReference type="OrthoDB" id="9792686at2"/>
<dbReference type="PROSITE" id="PS50109">
    <property type="entry name" value="HIS_KIN"/>
    <property type="match status" value="1"/>
</dbReference>
<keyword evidence="6" id="KW-0808">Transferase</keyword>
<dbReference type="SUPFAM" id="SSF103190">
    <property type="entry name" value="Sensory domain-like"/>
    <property type="match status" value="1"/>
</dbReference>